<dbReference type="GeneID" id="108630651"/>
<sequence>MLEQTDRQNGSLLCCENLKQVSIALKKGRTVESKAMDFILTILSCIVLNIDHRTLLHVSGYGFSNRRLKVLRKDLEDLLYFHTKYFNSLIIDLLLDTLKKEINCHYKCVKLNTGEATSIRSWNRVIFRRKVKAVIRFLVFRKMKTSSHFRYANDTIDWPLFKEKINKTLNIKTNLPIRDLRINKKVWSEKKYLEYDDRNKPDDSITSLTNFYFAIVGCVFIYLLFCVFYPVLLNAMRVFSEIVLWLVSFNSGGLFY</sequence>
<dbReference type="RefSeq" id="XP_026674173.1">
    <property type="nucleotide sequence ID" value="XM_026818372.1"/>
</dbReference>
<evidence type="ECO:0000313" key="4">
    <source>
        <dbReference type="RefSeq" id="XP_026674172.1"/>
    </source>
</evidence>
<keyword evidence="1" id="KW-0812">Transmembrane</keyword>
<evidence type="ECO:0000313" key="3">
    <source>
        <dbReference type="RefSeq" id="XP_017889548.1"/>
    </source>
</evidence>
<proteinExistence type="predicted"/>
<keyword evidence="1" id="KW-0472">Membrane</keyword>
<evidence type="ECO:0000313" key="2">
    <source>
        <dbReference type="Proteomes" id="UP000694925"/>
    </source>
</evidence>
<keyword evidence="2" id="KW-1185">Reference proteome</keyword>
<dbReference type="RefSeq" id="XP_026674172.1">
    <property type="nucleotide sequence ID" value="XM_026818371.1"/>
</dbReference>
<accession>A0AAJ7ND72</accession>
<dbReference type="Proteomes" id="UP000694925">
    <property type="component" value="Unplaced"/>
</dbReference>
<protein>
    <submittedName>
        <fullName evidence="3 4">Uncharacterized protein LOC108630651 isoform X1</fullName>
    </submittedName>
</protein>
<organism evidence="2 3">
    <name type="scientific">Ceratina calcarata</name>
    <dbReference type="NCBI Taxonomy" id="156304"/>
    <lineage>
        <taxon>Eukaryota</taxon>
        <taxon>Metazoa</taxon>
        <taxon>Ecdysozoa</taxon>
        <taxon>Arthropoda</taxon>
        <taxon>Hexapoda</taxon>
        <taxon>Insecta</taxon>
        <taxon>Pterygota</taxon>
        <taxon>Neoptera</taxon>
        <taxon>Endopterygota</taxon>
        <taxon>Hymenoptera</taxon>
        <taxon>Apocrita</taxon>
        <taxon>Aculeata</taxon>
        <taxon>Apoidea</taxon>
        <taxon>Anthophila</taxon>
        <taxon>Apidae</taxon>
        <taxon>Ceratina</taxon>
        <taxon>Zadontomerus</taxon>
    </lineage>
</organism>
<reference evidence="3 4" key="1">
    <citation type="submission" date="2025-04" db="UniProtKB">
        <authorList>
            <consortium name="RefSeq"/>
        </authorList>
    </citation>
    <scope>IDENTIFICATION</scope>
    <source>
        <tissue evidence="3 4">Whole body</tissue>
    </source>
</reference>
<feature type="transmembrane region" description="Helical" evidence="1">
    <location>
        <begin position="211"/>
        <end position="232"/>
    </location>
</feature>
<evidence type="ECO:0000256" key="1">
    <source>
        <dbReference type="SAM" id="Phobius"/>
    </source>
</evidence>
<gene>
    <name evidence="3 4 5" type="primary">LOC108630651</name>
</gene>
<dbReference type="KEGG" id="ccal:108630651"/>
<dbReference type="RefSeq" id="XP_017889548.1">
    <property type="nucleotide sequence ID" value="XM_018034059.2"/>
</dbReference>
<name>A0AAJ7ND72_9HYME</name>
<dbReference type="AlphaFoldDB" id="A0AAJ7ND72"/>
<keyword evidence="1" id="KW-1133">Transmembrane helix</keyword>
<evidence type="ECO:0000313" key="5">
    <source>
        <dbReference type="RefSeq" id="XP_026674173.1"/>
    </source>
</evidence>